<dbReference type="STRING" id="685588.A0A067TH86"/>
<sequence length="206" mass="23010">MPTSRVHTLPCRNAQYVSITALLYGTTSANPIRVPIRTRTTNELRNPIVEEAFGGHDVRIQIHDTQVTVHRGRQIHQFCIFVTNRQDLPLNAAIAALTPGESWRGNILVMRLGKKINGVVNLRADDGRLIRFVLRRFISRGAAARDTAESWAGRGRQWRAERGKLTATTSLVVKTAVHAIDAVSVCIVLCKFGQLLRTEHKEGRCI</sequence>
<evidence type="ECO:0000313" key="1">
    <source>
        <dbReference type="EMBL" id="KDR82471.1"/>
    </source>
</evidence>
<gene>
    <name evidence="1" type="ORF">GALMADRAFT_206340</name>
</gene>
<reference evidence="2" key="1">
    <citation type="journal article" date="2014" name="Proc. Natl. Acad. Sci. U.S.A.">
        <title>Extensive sampling of basidiomycete genomes demonstrates inadequacy of the white-rot/brown-rot paradigm for wood decay fungi.</title>
        <authorList>
            <person name="Riley R."/>
            <person name="Salamov A.A."/>
            <person name="Brown D.W."/>
            <person name="Nagy L.G."/>
            <person name="Floudas D."/>
            <person name="Held B.W."/>
            <person name="Levasseur A."/>
            <person name="Lombard V."/>
            <person name="Morin E."/>
            <person name="Otillar R."/>
            <person name="Lindquist E.A."/>
            <person name="Sun H."/>
            <person name="LaButti K.M."/>
            <person name="Schmutz J."/>
            <person name="Jabbour D."/>
            <person name="Luo H."/>
            <person name="Baker S.E."/>
            <person name="Pisabarro A.G."/>
            <person name="Walton J.D."/>
            <person name="Blanchette R.A."/>
            <person name="Henrissat B."/>
            <person name="Martin F."/>
            <person name="Cullen D."/>
            <person name="Hibbett D.S."/>
            <person name="Grigoriev I.V."/>
        </authorList>
    </citation>
    <scope>NUCLEOTIDE SEQUENCE [LARGE SCALE GENOMIC DNA]</scope>
    <source>
        <strain evidence="2">CBS 339.88</strain>
    </source>
</reference>
<dbReference type="AlphaFoldDB" id="A0A067TH86"/>
<keyword evidence="2" id="KW-1185">Reference proteome</keyword>
<accession>A0A067TH86</accession>
<name>A0A067TH86_GALM3</name>
<evidence type="ECO:0000313" key="2">
    <source>
        <dbReference type="Proteomes" id="UP000027222"/>
    </source>
</evidence>
<dbReference type="HOGENOM" id="CLU_1332017_0_0_1"/>
<organism evidence="1 2">
    <name type="scientific">Galerina marginata (strain CBS 339.88)</name>
    <dbReference type="NCBI Taxonomy" id="685588"/>
    <lineage>
        <taxon>Eukaryota</taxon>
        <taxon>Fungi</taxon>
        <taxon>Dikarya</taxon>
        <taxon>Basidiomycota</taxon>
        <taxon>Agaricomycotina</taxon>
        <taxon>Agaricomycetes</taxon>
        <taxon>Agaricomycetidae</taxon>
        <taxon>Agaricales</taxon>
        <taxon>Agaricineae</taxon>
        <taxon>Strophariaceae</taxon>
        <taxon>Galerina</taxon>
    </lineage>
</organism>
<dbReference type="EMBL" id="KL142369">
    <property type="protein sequence ID" value="KDR82471.1"/>
    <property type="molecule type" value="Genomic_DNA"/>
</dbReference>
<dbReference type="OrthoDB" id="2916406at2759"/>
<protein>
    <submittedName>
        <fullName evidence="1">Uncharacterized protein</fullName>
    </submittedName>
</protein>
<proteinExistence type="predicted"/>
<dbReference type="Proteomes" id="UP000027222">
    <property type="component" value="Unassembled WGS sequence"/>
</dbReference>